<dbReference type="InterPro" id="IPR002110">
    <property type="entry name" value="Ankyrin_rpt"/>
</dbReference>
<keyword evidence="1" id="KW-0677">Repeat</keyword>
<feature type="repeat" description="ANK" evidence="3">
    <location>
        <begin position="825"/>
        <end position="857"/>
    </location>
</feature>
<evidence type="ECO:0000313" key="7">
    <source>
        <dbReference type="Proteomes" id="UP000789595"/>
    </source>
</evidence>
<dbReference type="InterPro" id="IPR051165">
    <property type="entry name" value="Multifunctional_ANK_Repeat"/>
</dbReference>
<dbReference type="Pfam" id="PF12796">
    <property type="entry name" value="Ank_2"/>
    <property type="match status" value="4"/>
</dbReference>
<feature type="repeat" description="ANK" evidence="3">
    <location>
        <begin position="1266"/>
        <end position="1304"/>
    </location>
</feature>
<feature type="repeat" description="ANK" evidence="3">
    <location>
        <begin position="1305"/>
        <end position="1337"/>
    </location>
</feature>
<feature type="repeat" description="ANK" evidence="3">
    <location>
        <begin position="858"/>
        <end position="890"/>
    </location>
</feature>
<dbReference type="OrthoDB" id="204376at2759"/>
<dbReference type="SUPFAM" id="SSF56112">
    <property type="entry name" value="Protein kinase-like (PK-like)"/>
    <property type="match status" value="1"/>
</dbReference>
<keyword evidence="7" id="KW-1185">Reference proteome</keyword>
<dbReference type="PROSITE" id="PS50088">
    <property type="entry name" value="ANK_REPEAT"/>
    <property type="match status" value="8"/>
</dbReference>
<dbReference type="PROSITE" id="PS00107">
    <property type="entry name" value="PROTEIN_KINASE_ATP"/>
    <property type="match status" value="1"/>
</dbReference>
<feature type="repeat" description="ANK" evidence="3">
    <location>
        <begin position="959"/>
        <end position="991"/>
    </location>
</feature>
<organism evidence="6 7">
    <name type="scientific">Pelagomonas calceolata</name>
    <dbReference type="NCBI Taxonomy" id="35677"/>
    <lineage>
        <taxon>Eukaryota</taxon>
        <taxon>Sar</taxon>
        <taxon>Stramenopiles</taxon>
        <taxon>Ochrophyta</taxon>
        <taxon>Pelagophyceae</taxon>
        <taxon>Pelagomonadales</taxon>
        <taxon>Pelagomonadaceae</taxon>
        <taxon>Pelagomonas</taxon>
    </lineage>
</organism>
<accession>A0A8J2WY06</accession>
<dbReference type="PANTHER" id="PTHR24123:SF33">
    <property type="entry name" value="PROTEIN HOS4"/>
    <property type="match status" value="1"/>
</dbReference>
<feature type="binding site" evidence="4">
    <location>
        <position position="235"/>
    </location>
    <ligand>
        <name>ATP</name>
        <dbReference type="ChEBI" id="CHEBI:30616"/>
    </ligand>
</feature>
<evidence type="ECO:0000256" key="1">
    <source>
        <dbReference type="ARBA" id="ARBA00022737"/>
    </source>
</evidence>
<proteinExistence type="predicted"/>
<dbReference type="Proteomes" id="UP000789595">
    <property type="component" value="Unassembled WGS sequence"/>
</dbReference>
<gene>
    <name evidence="6" type="ORF">PECAL_1P26520</name>
</gene>
<sequence length="1380" mass="150551">MGATASVQLWTWQKLAEHAEAARQPPVVLDAIRKHKLDAATALEMGEEDVARLKPKLEQLDRLKVLAALGKIKSFTHDADRARAKLAGLAVDEFGGIRPMFERLDRRDARNLSLAEFSRGLKKHELHGRFPYEEQQMVFRAIHADATEMMFFSQIVVVEDLIAWLEQRDPRYAYVPADYVEPPELQTVTAEAPRIDADTISRVQKPLGEGSFGTVVSATTWKQSWRKKKQKVALKSATGAGLGTDVAPAELFALQERPNPFVLQVHGVTSIDGLPNVLMELGMCSLADAMQTGLGRDRREAVRAARDIALGLEFMHKKGVSHLALHPKNVLLARKSTQASANASRVFQHARSDSTESWPHDVVHCKLTDQKDVSVAARRAAEGSHYSAPELLSDHAGVHYSSFDVALEKRCDVWSYGAVLAELLTGEAPWAELSKDALVAANMAGAPPPPIPEYLADYLAGGEEKERVEARVAAPELLELVTDCLTVDPAARPRFEDDVVERLDLLLLKAAVEHREAGADLRTAVTHLAQLAKIEKLIEDEKQKDADAYKRAWEDCKRDAEEGEVDYLNLACAELQEAFSPEVVRQPVACSARELVARASDVSDAFHATLRPVVEEAGGTYKEGPLKLEERVRDKARSDDYKGDVARVVDVVRATGVFEKIPSFKEAIAALRARDDGGDLRIRRAKDRINNPKAGYMDMLINVEIDNHVGELQLSFKKLLDIKPSAHRIYNLTRTLGGEGRILDELGLSTPPKITLHEACESGDTEVVQKWLDRGADPDRIYIRQGMESQKTAEQQKETAMKQLSNSQLNYGFRRWLIGLRGRLVGRPPLVVACRHGHIDAARLLLDNGADVNLANKWGVTPLYAACLKGYVDTARLLLERGADINRPQENGCTVLYGVCEDGIFDEALLVFLLNSGANTNQAAEGGWTPLHIACFEGRVDAARWLLEYGADVNRVLEDGGTALHIACQEGHVDMARLLLDNGAEVNNRAMEDGATPLCIACQEGHVDTARMLLDKGADVDQARDDGSTPMSIAKQEGHSAVVSLLEDHMYPLHAAAKNGDVAALTRLLDGNVPTESAGGESSQEESYDADQDDCRLKIDDSFSTPSDDFVTVARLKVPAGHEASCANMSGLWTNLFFGDRKGRLRLTLFRGEEEVASSELSDGPHENSVLRLELENISAVAGDAVAVQTIVGGGASGNVGGEISINATLLLDAVPVKESRPGRQLEIDALRNDNTPLMLACENGHIDAARVLLDKGANISFADGKGRTPLTAACWGEDADMRPHVDVARLLLERGADVNHAENDGTTALYLACQNGHVDMVRLLLEHGAAFDRAGMSGTTPLSIAKRHGHLAVVELIEDRMPKTDDAAPSGAMMVMAPP</sequence>
<dbReference type="Gene3D" id="1.10.510.10">
    <property type="entry name" value="Transferase(Phosphotransferase) domain 1"/>
    <property type="match status" value="1"/>
</dbReference>
<dbReference type="InterPro" id="IPR000719">
    <property type="entry name" value="Prot_kinase_dom"/>
</dbReference>
<dbReference type="PANTHER" id="PTHR24123">
    <property type="entry name" value="ANKYRIN REPEAT-CONTAINING"/>
    <property type="match status" value="1"/>
</dbReference>
<dbReference type="PROSITE" id="PS50011">
    <property type="entry name" value="PROTEIN_KINASE_DOM"/>
    <property type="match status" value="1"/>
</dbReference>
<dbReference type="EMBL" id="CAKKNE010000001">
    <property type="protein sequence ID" value="CAH0366176.1"/>
    <property type="molecule type" value="Genomic_DNA"/>
</dbReference>
<dbReference type="Pfam" id="PF00069">
    <property type="entry name" value="Pkinase"/>
    <property type="match status" value="1"/>
</dbReference>
<feature type="domain" description="Protein kinase" evidence="5">
    <location>
        <begin position="201"/>
        <end position="507"/>
    </location>
</feature>
<dbReference type="GO" id="GO:0004672">
    <property type="term" value="F:protein kinase activity"/>
    <property type="evidence" value="ECO:0007669"/>
    <property type="project" value="InterPro"/>
</dbReference>
<dbReference type="SUPFAM" id="SSF48403">
    <property type="entry name" value="Ankyrin repeat"/>
    <property type="match status" value="2"/>
</dbReference>
<keyword evidence="4" id="KW-0547">Nucleotide-binding</keyword>
<evidence type="ECO:0000313" key="6">
    <source>
        <dbReference type="EMBL" id="CAH0366176.1"/>
    </source>
</evidence>
<evidence type="ECO:0000256" key="4">
    <source>
        <dbReference type="PROSITE-ProRule" id="PRU10141"/>
    </source>
</evidence>
<dbReference type="PROSITE" id="PS50297">
    <property type="entry name" value="ANK_REP_REGION"/>
    <property type="match status" value="8"/>
</dbReference>
<reference evidence="6" key="1">
    <citation type="submission" date="2021-11" db="EMBL/GenBank/DDBJ databases">
        <authorList>
            <consortium name="Genoscope - CEA"/>
            <person name="William W."/>
        </authorList>
    </citation>
    <scope>NUCLEOTIDE SEQUENCE</scope>
</reference>
<comment type="caution">
    <text evidence="6">The sequence shown here is derived from an EMBL/GenBank/DDBJ whole genome shotgun (WGS) entry which is preliminary data.</text>
</comment>
<feature type="repeat" description="ANK" evidence="3">
    <location>
        <begin position="993"/>
        <end position="1025"/>
    </location>
</feature>
<feature type="repeat" description="ANK" evidence="3">
    <location>
        <begin position="926"/>
        <end position="958"/>
    </location>
</feature>
<dbReference type="InterPro" id="IPR011009">
    <property type="entry name" value="Kinase-like_dom_sf"/>
</dbReference>
<dbReference type="SMART" id="SM00248">
    <property type="entry name" value="ANK"/>
    <property type="match status" value="12"/>
</dbReference>
<dbReference type="InterPro" id="IPR017441">
    <property type="entry name" value="Protein_kinase_ATP_BS"/>
</dbReference>
<keyword evidence="4" id="KW-0067">ATP-binding</keyword>
<dbReference type="Gene3D" id="1.25.40.20">
    <property type="entry name" value="Ankyrin repeat-containing domain"/>
    <property type="match status" value="3"/>
</dbReference>
<dbReference type="Pfam" id="PF00023">
    <property type="entry name" value="Ank"/>
    <property type="match status" value="1"/>
</dbReference>
<dbReference type="PRINTS" id="PR01415">
    <property type="entry name" value="ANKYRIN"/>
</dbReference>
<evidence type="ECO:0000256" key="3">
    <source>
        <dbReference type="PROSITE-ProRule" id="PRU00023"/>
    </source>
</evidence>
<name>A0A8J2WY06_9STRA</name>
<evidence type="ECO:0000259" key="5">
    <source>
        <dbReference type="PROSITE" id="PS50011"/>
    </source>
</evidence>
<dbReference type="GO" id="GO:0005524">
    <property type="term" value="F:ATP binding"/>
    <property type="evidence" value="ECO:0007669"/>
    <property type="project" value="UniProtKB-UniRule"/>
</dbReference>
<keyword evidence="2 3" id="KW-0040">ANK repeat</keyword>
<feature type="repeat" description="ANK" evidence="3">
    <location>
        <begin position="1233"/>
        <end position="1265"/>
    </location>
</feature>
<dbReference type="InterPro" id="IPR036770">
    <property type="entry name" value="Ankyrin_rpt-contain_sf"/>
</dbReference>
<protein>
    <recommendedName>
        <fullName evidence="5">Protein kinase domain-containing protein</fullName>
    </recommendedName>
</protein>
<evidence type="ECO:0000256" key="2">
    <source>
        <dbReference type="ARBA" id="ARBA00023043"/>
    </source>
</evidence>